<organism evidence="2 3">
    <name type="scientific">Pleurodeles waltl</name>
    <name type="common">Iberian ribbed newt</name>
    <dbReference type="NCBI Taxonomy" id="8319"/>
    <lineage>
        <taxon>Eukaryota</taxon>
        <taxon>Metazoa</taxon>
        <taxon>Chordata</taxon>
        <taxon>Craniata</taxon>
        <taxon>Vertebrata</taxon>
        <taxon>Euteleostomi</taxon>
        <taxon>Amphibia</taxon>
        <taxon>Batrachia</taxon>
        <taxon>Caudata</taxon>
        <taxon>Salamandroidea</taxon>
        <taxon>Salamandridae</taxon>
        <taxon>Pleurodelinae</taxon>
        <taxon>Pleurodeles</taxon>
    </lineage>
</organism>
<keyword evidence="3" id="KW-1185">Reference proteome</keyword>
<proteinExistence type="predicted"/>
<evidence type="ECO:0000256" key="1">
    <source>
        <dbReference type="SAM" id="MobiDB-lite"/>
    </source>
</evidence>
<feature type="compositionally biased region" description="Basic and acidic residues" evidence="1">
    <location>
        <begin position="40"/>
        <end position="51"/>
    </location>
</feature>
<dbReference type="Proteomes" id="UP001066276">
    <property type="component" value="Chromosome 2_1"/>
</dbReference>
<sequence length="58" mass="6541">MFRLSKGCDKLQPKQPAQYVDLSSRNGSVPGQRRTVKGRTHCEKEGSEKKVPGAWRRA</sequence>
<evidence type="ECO:0000313" key="3">
    <source>
        <dbReference type="Proteomes" id="UP001066276"/>
    </source>
</evidence>
<comment type="caution">
    <text evidence="2">The sequence shown here is derived from an EMBL/GenBank/DDBJ whole genome shotgun (WGS) entry which is preliminary data.</text>
</comment>
<gene>
    <name evidence="2" type="ORF">NDU88_003504</name>
</gene>
<feature type="non-terminal residue" evidence="2">
    <location>
        <position position="58"/>
    </location>
</feature>
<feature type="compositionally biased region" description="Basic and acidic residues" evidence="1">
    <location>
        <begin position="1"/>
        <end position="12"/>
    </location>
</feature>
<dbReference type="EMBL" id="JANPWB010000003">
    <property type="protein sequence ID" value="KAJ1199671.1"/>
    <property type="molecule type" value="Genomic_DNA"/>
</dbReference>
<dbReference type="AlphaFoldDB" id="A0AAV7VFK0"/>
<protein>
    <submittedName>
        <fullName evidence="2">Uncharacterized protein</fullName>
    </submittedName>
</protein>
<reference evidence="2" key="1">
    <citation type="journal article" date="2022" name="bioRxiv">
        <title>Sequencing and chromosome-scale assembly of the giantPleurodeles waltlgenome.</title>
        <authorList>
            <person name="Brown T."/>
            <person name="Elewa A."/>
            <person name="Iarovenko S."/>
            <person name="Subramanian E."/>
            <person name="Araus A.J."/>
            <person name="Petzold A."/>
            <person name="Susuki M."/>
            <person name="Suzuki K.-i.T."/>
            <person name="Hayashi T."/>
            <person name="Toyoda A."/>
            <person name="Oliveira C."/>
            <person name="Osipova E."/>
            <person name="Leigh N.D."/>
            <person name="Simon A."/>
            <person name="Yun M.H."/>
        </authorList>
    </citation>
    <scope>NUCLEOTIDE SEQUENCE</scope>
    <source>
        <strain evidence="2">20211129_DDA</strain>
        <tissue evidence="2">Liver</tissue>
    </source>
</reference>
<accession>A0AAV7VFK0</accession>
<feature type="region of interest" description="Disordered" evidence="1">
    <location>
        <begin position="1"/>
        <end position="58"/>
    </location>
</feature>
<name>A0AAV7VFK0_PLEWA</name>
<evidence type="ECO:0000313" key="2">
    <source>
        <dbReference type="EMBL" id="KAJ1199671.1"/>
    </source>
</evidence>